<evidence type="ECO:0000256" key="1">
    <source>
        <dbReference type="ARBA" id="ARBA00022737"/>
    </source>
</evidence>
<dbReference type="SUPFAM" id="SSF63520">
    <property type="entry name" value="PTS-regulatory domain, PRD"/>
    <property type="match status" value="2"/>
</dbReference>
<dbReference type="Pfam" id="PF00359">
    <property type="entry name" value="PTS_EIIA_2"/>
    <property type="match status" value="1"/>
</dbReference>
<evidence type="ECO:0000256" key="5">
    <source>
        <dbReference type="SAM" id="Coils"/>
    </source>
</evidence>
<accession>A0AAW8TW02</accession>
<dbReference type="AlphaFoldDB" id="A0AAW8TW02"/>
<evidence type="ECO:0000256" key="3">
    <source>
        <dbReference type="ARBA" id="ARBA00023159"/>
    </source>
</evidence>
<dbReference type="PROSITE" id="PS51094">
    <property type="entry name" value="PTS_EIIA_TYPE_2"/>
    <property type="match status" value="1"/>
</dbReference>
<keyword evidence="5" id="KW-0175">Coiled coil</keyword>
<keyword evidence="3" id="KW-0010">Activator</keyword>
<comment type="caution">
    <text evidence="8">The sequence shown here is derived from an EMBL/GenBank/DDBJ whole genome shotgun (WGS) entry which is preliminary data.</text>
</comment>
<dbReference type="InterPro" id="IPR002178">
    <property type="entry name" value="PTS_EIIA_type-2_dom"/>
</dbReference>
<gene>
    <name evidence="8" type="ORF">P7H43_06760</name>
</gene>
<dbReference type="InterPro" id="IPR016152">
    <property type="entry name" value="PTrfase/Anion_transptr"/>
</dbReference>
<feature type="coiled-coil region" evidence="5">
    <location>
        <begin position="105"/>
        <end position="132"/>
    </location>
</feature>
<dbReference type="Pfam" id="PF00874">
    <property type="entry name" value="PRD"/>
    <property type="match status" value="2"/>
</dbReference>
<dbReference type="Pfam" id="PF05043">
    <property type="entry name" value="Mga"/>
    <property type="match status" value="1"/>
</dbReference>
<proteinExistence type="predicted"/>
<dbReference type="Proteomes" id="UP001256711">
    <property type="component" value="Unassembled WGS sequence"/>
</dbReference>
<sequence>MITKKQEDIIAYLTKNQQRWVTANELADFCKCTTRTIRNQIAKINERNPQIISSSQGYRIKKDTENKRAFGNNDDRKAQLFVSLLKSTDAGVDLYELAEKMYVSESTLKNDIQVLRKEIKNKNLKITIKEERIHLEGTERDKRRYMISLLYEEGDYQEKLKFHIQDMIGEISLNDLEQTIHDVLAIHKIKINQYSMNNIVLHFAISIERIRQGNNLKVGNDFKLKENSIEYQLSKEITTILSKSYQIEFFSAEVKQLALLFIGLQNEYLANQKESSLTDFVELRFIETLKEVLMEVKETYLIDLQDDSFFNKLAIHLQSLYDRSQYEHFTRNSSLLDIKTAYPLTYDIAVYISMLLQEKLKIWFNEDEISFIALHIGAYLESKKESGPKLRVFVDINNYHDFEQMNIQNIRNRLGEDIEIINVNGHKFDIQENDVYLTSNREKATEIAGAVYVHPILTRKDLDKLQKRVVAKMKSNWRNQMFLLMDRFVIEDLYFNQFDPTNSTPESIRKKMFNKMLSEKYVGTNFFETVEKRELLSPTSFPSKIAVPHSVKQNAKKSAISIMTLQEPLHWDNYSVNMIALVAISQGEAKEFNDFFETFIEIVSDPINVQQLATTESFSEFILKMKMLVEVDE</sequence>
<dbReference type="InterPro" id="IPR011608">
    <property type="entry name" value="PRD"/>
</dbReference>
<dbReference type="GO" id="GO:0006355">
    <property type="term" value="P:regulation of DNA-templated transcription"/>
    <property type="evidence" value="ECO:0007669"/>
    <property type="project" value="InterPro"/>
</dbReference>
<protein>
    <submittedName>
        <fullName evidence="8">PRD domain-containing protein</fullName>
    </submittedName>
</protein>
<feature type="domain" description="PTS EIIA type-2" evidence="6">
    <location>
        <begin position="487"/>
        <end position="631"/>
    </location>
</feature>
<dbReference type="InterPro" id="IPR036388">
    <property type="entry name" value="WH-like_DNA-bd_sf"/>
</dbReference>
<evidence type="ECO:0000256" key="2">
    <source>
        <dbReference type="ARBA" id="ARBA00023015"/>
    </source>
</evidence>
<evidence type="ECO:0000313" key="8">
    <source>
        <dbReference type="EMBL" id="MDT2810178.1"/>
    </source>
</evidence>
<dbReference type="SUPFAM" id="SSF55804">
    <property type="entry name" value="Phoshotransferase/anion transport protein"/>
    <property type="match status" value="1"/>
</dbReference>
<name>A0AAW8TW02_9ENTE</name>
<dbReference type="EMBL" id="JARQBJ010000003">
    <property type="protein sequence ID" value="MDT2810178.1"/>
    <property type="molecule type" value="Genomic_DNA"/>
</dbReference>
<keyword evidence="2" id="KW-0805">Transcription regulation</keyword>
<dbReference type="Pfam" id="PF08279">
    <property type="entry name" value="HTH_11"/>
    <property type="match status" value="1"/>
</dbReference>
<evidence type="ECO:0000259" key="7">
    <source>
        <dbReference type="PROSITE" id="PS51372"/>
    </source>
</evidence>
<dbReference type="Gene3D" id="3.40.930.10">
    <property type="entry name" value="Mannitol-specific EII, Chain A"/>
    <property type="match status" value="1"/>
</dbReference>
<dbReference type="PANTHER" id="PTHR30185:SF12">
    <property type="entry name" value="TRANSCRIPTIONAL REGULATOR MANR"/>
    <property type="match status" value="1"/>
</dbReference>
<dbReference type="RefSeq" id="WP_231452294.1">
    <property type="nucleotide sequence ID" value="NZ_JADMDV010000001.1"/>
</dbReference>
<dbReference type="PROSITE" id="PS51372">
    <property type="entry name" value="PRD_2"/>
    <property type="match status" value="2"/>
</dbReference>
<dbReference type="InterPro" id="IPR036634">
    <property type="entry name" value="PRD_sf"/>
</dbReference>
<organism evidence="8 9">
    <name type="scientific">Enterococcus asini</name>
    <dbReference type="NCBI Taxonomy" id="57732"/>
    <lineage>
        <taxon>Bacteria</taxon>
        <taxon>Bacillati</taxon>
        <taxon>Bacillota</taxon>
        <taxon>Bacilli</taxon>
        <taxon>Lactobacillales</taxon>
        <taxon>Enterococcaceae</taxon>
        <taxon>Enterococcus</taxon>
    </lineage>
</organism>
<feature type="domain" description="PRD" evidence="7">
    <location>
        <begin position="167"/>
        <end position="271"/>
    </location>
</feature>
<keyword evidence="4" id="KW-0804">Transcription</keyword>
<dbReference type="Gene3D" id="1.10.1790.10">
    <property type="entry name" value="PRD domain"/>
    <property type="match status" value="2"/>
</dbReference>
<dbReference type="InterPro" id="IPR007737">
    <property type="entry name" value="Mga_HTH"/>
</dbReference>
<dbReference type="InterPro" id="IPR050661">
    <property type="entry name" value="BglG_antiterminators"/>
</dbReference>
<dbReference type="InterPro" id="IPR013196">
    <property type="entry name" value="HTH_11"/>
</dbReference>
<keyword evidence="1" id="KW-0677">Repeat</keyword>
<dbReference type="PANTHER" id="PTHR30185">
    <property type="entry name" value="CRYPTIC BETA-GLUCOSIDE BGL OPERON ANTITERMINATOR"/>
    <property type="match status" value="1"/>
</dbReference>
<dbReference type="Gene3D" id="1.10.10.10">
    <property type="entry name" value="Winged helix-like DNA-binding domain superfamily/Winged helix DNA-binding domain"/>
    <property type="match status" value="2"/>
</dbReference>
<evidence type="ECO:0000313" key="9">
    <source>
        <dbReference type="Proteomes" id="UP001256711"/>
    </source>
</evidence>
<feature type="domain" description="PRD" evidence="7">
    <location>
        <begin position="280"/>
        <end position="386"/>
    </location>
</feature>
<reference evidence="8" key="1">
    <citation type="submission" date="2023-03" db="EMBL/GenBank/DDBJ databases">
        <authorList>
            <person name="Shen W."/>
            <person name="Cai J."/>
        </authorList>
    </citation>
    <scope>NUCLEOTIDE SEQUENCE</scope>
    <source>
        <strain evidence="8">B226-2</strain>
    </source>
</reference>
<evidence type="ECO:0000259" key="6">
    <source>
        <dbReference type="PROSITE" id="PS51094"/>
    </source>
</evidence>
<evidence type="ECO:0000256" key="4">
    <source>
        <dbReference type="ARBA" id="ARBA00023163"/>
    </source>
</evidence>